<gene>
    <name evidence="7" type="ORF">Sste5346_009560</name>
</gene>
<evidence type="ECO:0000256" key="1">
    <source>
        <dbReference type="ARBA" id="ARBA00001974"/>
    </source>
</evidence>
<comment type="caution">
    <text evidence="7">The sequence shown here is derived from an EMBL/GenBank/DDBJ whole genome shotgun (WGS) entry which is preliminary data.</text>
</comment>
<comment type="similarity">
    <text evidence="2">Belongs to the flavoprotein pyridine nucleotide cytochrome reductase family.</text>
</comment>
<name>A0ABR3YJF2_9PEZI</name>
<dbReference type="Pfam" id="PF00175">
    <property type="entry name" value="NAD_binding_1"/>
    <property type="match status" value="1"/>
</dbReference>
<evidence type="ECO:0000259" key="6">
    <source>
        <dbReference type="Pfam" id="PF00175"/>
    </source>
</evidence>
<dbReference type="PANTHER" id="PTHR19370">
    <property type="entry name" value="NADH-CYTOCHROME B5 REDUCTASE"/>
    <property type="match status" value="1"/>
</dbReference>
<keyword evidence="3" id="KW-0285">Flavoprotein</keyword>
<dbReference type="InterPro" id="IPR001834">
    <property type="entry name" value="CBR-like"/>
</dbReference>
<dbReference type="SUPFAM" id="SSF52343">
    <property type="entry name" value="Ferredoxin reductase-like, C-terminal NADP-linked domain"/>
    <property type="match status" value="1"/>
</dbReference>
<feature type="domain" description="Oxidoreductase FAD/NAD(P)-binding" evidence="6">
    <location>
        <begin position="45"/>
        <end position="113"/>
    </location>
</feature>
<dbReference type="PANTHER" id="PTHR19370:SF185">
    <property type="entry name" value="NADH-CYTOCHROME B5 REDUCTASE"/>
    <property type="match status" value="1"/>
</dbReference>
<dbReference type="InterPro" id="IPR001433">
    <property type="entry name" value="OxRdtase_FAD/NAD-bd"/>
</dbReference>
<protein>
    <recommendedName>
        <fullName evidence="6">Oxidoreductase FAD/NAD(P)-binding domain-containing protein</fullName>
    </recommendedName>
</protein>
<proteinExistence type="inferred from homology"/>
<evidence type="ECO:0000313" key="7">
    <source>
        <dbReference type="EMBL" id="KAL1888443.1"/>
    </source>
</evidence>
<keyword evidence="4" id="KW-0274">FAD</keyword>
<accession>A0ABR3YJF2</accession>
<evidence type="ECO:0000256" key="3">
    <source>
        <dbReference type="ARBA" id="ARBA00022630"/>
    </source>
</evidence>
<dbReference type="Proteomes" id="UP001583186">
    <property type="component" value="Unassembled WGS sequence"/>
</dbReference>
<reference evidence="7 8" key="1">
    <citation type="journal article" date="2024" name="IMA Fungus">
        <title>IMA Genome - F19 : A genome assembly and annotation guide to empower mycologists, including annotated draft genome sequences of Ceratocystis pirilliformis, Diaporthe australafricana, Fusarium ophioides, Paecilomyces lecythidis, and Sporothrix stenoceras.</title>
        <authorList>
            <person name="Aylward J."/>
            <person name="Wilson A.M."/>
            <person name="Visagie C.M."/>
            <person name="Spraker J."/>
            <person name="Barnes I."/>
            <person name="Buitendag C."/>
            <person name="Ceriani C."/>
            <person name="Del Mar Angel L."/>
            <person name="du Plessis D."/>
            <person name="Fuchs T."/>
            <person name="Gasser K."/>
            <person name="Kramer D."/>
            <person name="Li W."/>
            <person name="Munsamy K."/>
            <person name="Piso A."/>
            <person name="Price J.L."/>
            <person name="Sonnekus B."/>
            <person name="Thomas C."/>
            <person name="van der Nest A."/>
            <person name="van Dijk A."/>
            <person name="van Heerden A."/>
            <person name="van Vuuren N."/>
            <person name="Yilmaz N."/>
            <person name="Duong T.A."/>
            <person name="van der Merwe N.A."/>
            <person name="Wingfield M.J."/>
            <person name="Wingfield B.D."/>
        </authorList>
    </citation>
    <scope>NUCLEOTIDE SEQUENCE [LARGE SCALE GENOMIC DNA]</scope>
    <source>
        <strain evidence="7 8">CMW 5346</strain>
    </source>
</reference>
<evidence type="ECO:0000313" key="8">
    <source>
        <dbReference type="Proteomes" id="UP001583186"/>
    </source>
</evidence>
<organism evidence="7 8">
    <name type="scientific">Sporothrix stenoceras</name>
    <dbReference type="NCBI Taxonomy" id="5173"/>
    <lineage>
        <taxon>Eukaryota</taxon>
        <taxon>Fungi</taxon>
        <taxon>Dikarya</taxon>
        <taxon>Ascomycota</taxon>
        <taxon>Pezizomycotina</taxon>
        <taxon>Sordariomycetes</taxon>
        <taxon>Sordariomycetidae</taxon>
        <taxon>Ophiostomatales</taxon>
        <taxon>Ophiostomataceae</taxon>
        <taxon>Sporothrix</taxon>
    </lineage>
</organism>
<evidence type="ECO:0000256" key="4">
    <source>
        <dbReference type="ARBA" id="ARBA00022827"/>
    </source>
</evidence>
<dbReference type="EMBL" id="JAWCUI010000092">
    <property type="protein sequence ID" value="KAL1888443.1"/>
    <property type="molecule type" value="Genomic_DNA"/>
</dbReference>
<dbReference type="Gene3D" id="3.40.50.80">
    <property type="entry name" value="Nucleotide-binding domain of ferredoxin-NADP reductase (FNR) module"/>
    <property type="match status" value="1"/>
</dbReference>
<evidence type="ECO:0000256" key="5">
    <source>
        <dbReference type="ARBA" id="ARBA00023002"/>
    </source>
</evidence>
<comment type="cofactor">
    <cofactor evidence="1">
        <name>FAD</name>
        <dbReference type="ChEBI" id="CHEBI:57692"/>
    </cofactor>
</comment>
<evidence type="ECO:0000256" key="2">
    <source>
        <dbReference type="ARBA" id="ARBA00006105"/>
    </source>
</evidence>
<keyword evidence="5" id="KW-0560">Oxidoreductase</keyword>
<dbReference type="InterPro" id="IPR039261">
    <property type="entry name" value="FNR_nucleotide-bd"/>
</dbReference>
<dbReference type="PRINTS" id="PR00406">
    <property type="entry name" value="CYTB5RDTASE"/>
</dbReference>
<sequence>MSNILDCGPLGEEVEMRGPTGEIRYKGYGKFRVEGGERNFARVSLVLGGSGVTPGFALIARILLTNGDNTQLRAIDSNKTEDDILLREELGVKNNATPAQARIKITYILSHATRHGRVGVAMSTPI</sequence>
<keyword evidence="8" id="KW-1185">Reference proteome</keyword>